<keyword evidence="4 8" id="KW-0479">Metal-binding</keyword>
<dbReference type="GO" id="GO:0031981">
    <property type="term" value="C:nuclear lumen"/>
    <property type="evidence" value="ECO:0007669"/>
    <property type="project" value="UniProtKB-ARBA"/>
</dbReference>
<organism evidence="13 14">
    <name type="scientific">Musa acuminata subsp. malaccensis</name>
    <name type="common">Wild banana</name>
    <name type="synonym">Musa malaccensis</name>
    <dbReference type="NCBI Taxonomy" id="214687"/>
    <lineage>
        <taxon>Eukaryota</taxon>
        <taxon>Viridiplantae</taxon>
        <taxon>Streptophyta</taxon>
        <taxon>Embryophyta</taxon>
        <taxon>Tracheophyta</taxon>
        <taxon>Spermatophyta</taxon>
        <taxon>Magnoliopsida</taxon>
        <taxon>Liliopsida</taxon>
        <taxon>Zingiberales</taxon>
        <taxon>Musaceae</taxon>
        <taxon>Musa</taxon>
    </lineage>
</organism>
<evidence type="ECO:0000313" key="12">
    <source>
        <dbReference type="EMBL" id="CAG1836306.1"/>
    </source>
</evidence>
<dbReference type="PANTHER" id="PTHR12814">
    <property type="entry name" value="RNA-BINDING PROTEIN NOB1"/>
    <property type="match status" value="1"/>
</dbReference>
<dbReference type="Proteomes" id="UP000012960">
    <property type="component" value="Unplaced"/>
</dbReference>
<dbReference type="OrthoDB" id="446759at2759"/>
<evidence type="ECO:0000313" key="14">
    <source>
        <dbReference type="Proteomes" id="UP000012960"/>
    </source>
</evidence>
<evidence type="ECO:0000256" key="5">
    <source>
        <dbReference type="ARBA" id="ARBA00022801"/>
    </source>
</evidence>
<sequence length="630" mass="70447">METESPQSSPPPTPPVATVNPPARPVCWTEVVQKNLTPQPQETISNRVFGSCTSSKGISVAVVDANALIHGDKLAGYADKFVSVPEVLEEVRDPVSRQRLSFLPFPVETMEPSPEFLNKVVKFSRETGDLHTLSDVDLKLIALAYMLEAQIHGTDHLRDRPPPLHVVDVKNLPEAQMPGWGSNVPNLAEWEALEQATEGGTNHNSRILALKDLNDQVEPENRSGPKPNEQDDEHTSFSRPRRFFAPKKEIKLEGKKMVAAGIDASQGENTENADDWLPAVSRSTHRRYLRRKARRELSKASEENRHPSSSREADTEISEGNNVHSDSEEEFAEFDKHKITQDHFENGFSANEEQIEGGVEDVKLNFDTLQPLQEEKEDDILRTVIGSDHTAIEEDSSGNVHDFFQGEEINEFSKELDSLELNSQSDGSIDTADIDDESSEQSWMLKSLSESSVACVTSDYAMQNVILQIGLRLLAPGGMQIRQMHRWVLKCHACNNVTQEIGRIFCPKCGSGGTLRKVSVTVGENGIIMASRRPRIILRGTKFSLPLPKGGREAVAKNLILREDQLPHKLLYPKSKKKTNKQDEDFLSVDDIFSHSGEKRVPLKPPVKKALAMFSGRRNPNDNHFSRRKR</sequence>
<dbReference type="GO" id="GO:0046872">
    <property type="term" value="F:metal ion binding"/>
    <property type="evidence" value="ECO:0007669"/>
    <property type="project" value="UniProtKB-KW"/>
</dbReference>
<dbReference type="GO" id="GO:0030490">
    <property type="term" value="P:maturation of SSU-rRNA"/>
    <property type="evidence" value="ECO:0000318"/>
    <property type="project" value="GO_Central"/>
</dbReference>
<evidence type="ECO:0000256" key="7">
    <source>
        <dbReference type="ARBA" id="ARBA00023242"/>
    </source>
</evidence>
<dbReference type="PIRSF" id="PIRSF037125">
    <property type="entry name" value="D-site_20S_pre-rRNA_nuclease"/>
    <property type="match status" value="1"/>
</dbReference>
<dbReference type="GO" id="GO:0016787">
    <property type="term" value="F:hydrolase activity"/>
    <property type="evidence" value="ECO:0007669"/>
    <property type="project" value="UniProtKB-KW"/>
</dbReference>
<name>A0A804KN44_MUSAM</name>
<keyword evidence="3" id="KW-0540">Nuclease</keyword>
<dbReference type="CDD" id="cd09876">
    <property type="entry name" value="PIN_Nob1-like"/>
    <property type="match status" value="1"/>
</dbReference>
<evidence type="ECO:0000259" key="11">
    <source>
        <dbReference type="Pfam" id="PF17146"/>
    </source>
</evidence>
<accession>A0A804KN44</accession>
<dbReference type="PANTHER" id="PTHR12814:SF2">
    <property type="entry name" value="RNA-BINDING PROTEIN NOB1"/>
    <property type="match status" value="1"/>
</dbReference>
<dbReference type="FunFam" id="3.40.50.1010:FF:000020">
    <property type="entry name" value="20S-pre-rRNA D-site endonuclease NOB1"/>
    <property type="match status" value="1"/>
</dbReference>
<proteinExistence type="inferred from homology"/>
<evidence type="ECO:0000256" key="2">
    <source>
        <dbReference type="ARBA" id="ARBA00005858"/>
    </source>
</evidence>
<evidence type="ECO:0000256" key="1">
    <source>
        <dbReference type="ARBA" id="ARBA00004123"/>
    </source>
</evidence>
<dbReference type="Pfam" id="PF17146">
    <property type="entry name" value="PIN_6"/>
    <property type="match status" value="1"/>
</dbReference>
<keyword evidence="6 8" id="KW-0862">Zinc</keyword>
<dbReference type="OMA" id="QSWMVRS"/>
<feature type="binding site" evidence="8">
    <location>
        <position position="506"/>
    </location>
    <ligand>
        <name>Zn(2+)</name>
        <dbReference type="ChEBI" id="CHEBI:29105"/>
    </ligand>
</feature>
<dbReference type="Pfam" id="PF08772">
    <property type="entry name" value="Zn_ribbon_NOB1"/>
    <property type="match status" value="1"/>
</dbReference>
<dbReference type="EnsemblPlants" id="Ma09_t24140.1">
    <property type="protein sequence ID" value="Ma09_p24140.1"/>
    <property type="gene ID" value="Ma09_g24140"/>
</dbReference>
<feature type="binding site" evidence="8">
    <location>
        <position position="509"/>
    </location>
    <ligand>
        <name>Zn(2+)</name>
        <dbReference type="ChEBI" id="CHEBI:29105"/>
    </ligand>
</feature>
<comment type="similarity">
    <text evidence="2">Belongs to the NOB1 family.</text>
</comment>
<dbReference type="GO" id="GO:0005737">
    <property type="term" value="C:cytoplasm"/>
    <property type="evidence" value="ECO:0007669"/>
    <property type="project" value="UniProtKB-ARBA"/>
</dbReference>
<feature type="region of interest" description="Disordered" evidence="9">
    <location>
        <begin position="216"/>
        <end position="248"/>
    </location>
</feature>
<reference evidence="13" key="2">
    <citation type="submission" date="2021-05" db="UniProtKB">
        <authorList>
            <consortium name="EnsemblPlants"/>
        </authorList>
    </citation>
    <scope>IDENTIFICATION</scope>
    <source>
        <strain evidence="13">subsp. malaccensis</strain>
    </source>
</reference>
<dbReference type="GO" id="GO:0004521">
    <property type="term" value="F:RNA endonuclease activity"/>
    <property type="evidence" value="ECO:0000318"/>
    <property type="project" value="GO_Central"/>
</dbReference>
<reference evidence="12" key="1">
    <citation type="submission" date="2021-03" db="EMBL/GenBank/DDBJ databases">
        <authorList>
            <consortium name="Genoscope - CEA"/>
            <person name="William W."/>
        </authorList>
    </citation>
    <scope>NUCLEOTIDE SEQUENCE</scope>
    <source>
        <strain evidence="12">Doubled-haploid Pahang</strain>
    </source>
</reference>
<keyword evidence="7" id="KW-0539">Nucleus</keyword>
<keyword evidence="14" id="KW-1185">Reference proteome</keyword>
<feature type="binding site" evidence="8">
    <location>
        <position position="491"/>
    </location>
    <ligand>
        <name>Zn(2+)</name>
        <dbReference type="ChEBI" id="CHEBI:29105"/>
    </ligand>
</feature>
<dbReference type="Gramene" id="Ma09_t24140.1">
    <property type="protein sequence ID" value="Ma09_p24140.1"/>
    <property type="gene ID" value="Ma09_g24140"/>
</dbReference>
<dbReference type="InParanoid" id="A0A804KN44"/>
<dbReference type="AlphaFoldDB" id="A0A804KN44"/>
<dbReference type="InterPro" id="IPR017117">
    <property type="entry name" value="Nob1_euk"/>
</dbReference>
<feature type="binding site" evidence="8">
    <location>
        <position position="494"/>
    </location>
    <ligand>
        <name>Zn(2+)</name>
        <dbReference type="ChEBI" id="CHEBI:29105"/>
    </ligand>
</feature>
<dbReference type="InterPro" id="IPR033411">
    <property type="entry name" value="Ribonuclease_PIN"/>
</dbReference>
<feature type="domain" description="Ribonuclease PIN" evidence="11">
    <location>
        <begin position="62"/>
        <end position="147"/>
    </location>
</feature>
<dbReference type="GO" id="GO:0030688">
    <property type="term" value="C:preribosome, small subunit precursor"/>
    <property type="evidence" value="ECO:0000318"/>
    <property type="project" value="GO_Central"/>
</dbReference>
<dbReference type="SUPFAM" id="SSF144206">
    <property type="entry name" value="NOB1 zinc finger-like"/>
    <property type="match status" value="1"/>
</dbReference>
<keyword evidence="5" id="KW-0378">Hydrolase</keyword>
<comment type="subcellular location">
    <subcellularLocation>
        <location evidence="1">Nucleus</location>
    </subcellularLocation>
</comment>
<evidence type="ECO:0000256" key="4">
    <source>
        <dbReference type="ARBA" id="ARBA00022723"/>
    </source>
</evidence>
<evidence type="ECO:0000256" key="3">
    <source>
        <dbReference type="ARBA" id="ARBA00022722"/>
    </source>
</evidence>
<dbReference type="InterPro" id="IPR014881">
    <property type="entry name" value="NOB1_Zn-bd"/>
</dbReference>
<feature type="domain" description="Nin one binding (NOB1) Zn-ribbon-like" evidence="10">
    <location>
        <begin position="481"/>
        <end position="551"/>
    </location>
</feature>
<dbReference type="FunCoup" id="A0A804KN44">
    <property type="interactions" value="3296"/>
</dbReference>
<evidence type="ECO:0000256" key="9">
    <source>
        <dbReference type="SAM" id="MobiDB-lite"/>
    </source>
</evidence>
<evidence type="ECO:0000259" key="10">
    <source>
        <dbReference type="Pfam" id="PF08772"/>
    </source>
</evidence>
<protein>
    <submittedName>
        <fullName evidence="12">(wild Malaysian banana) hypothetical protein</fullName>
    </submittedName>
</protein>
<feature type="region of interest" description="Disordered" evidence="9">
    <location>
        <begin position="1"/>
        <end position="22"/>
    </location>
</feature>
<dbReference type="InterPro" id="IPR039907">
    <property type="entry name" value="NOB1"/>
</dbReference>
<dbReference type="InterPro" id="IPR036283">
    <property type="entry name" value="NOB1_Zf-like_sf"/>
</dbReference>
<dbReference type="EMBL" id="HG996474">
    <property type="protein sequence ID" value="CAG1836306.1"/>
    <property type="molecule type" value="Genomic_DNA"/>
</dbReference>
<feature type="compositionally biased region" description="Basic and acidic residues" evidence="9">
    <location>
        <begin position="295"/>
        <end position="314"/>
    </location>
</feature>
<evidence type="ECO:0000256" key="6">
    <source>
        <dbReference type="ARBA" id="ARBA00022833"/>
    </source>
</evidence>
<gene>
    <name evidence="12" type="ORF">GSMUA_242750.1</name>
</gene>
<feature type="region of interest" description="Disordered" evidence="9">
    <location>
        <begin position="287"/>
        <end position="331"/>
    </location>
</feature>
<evidence type="ECO:0000256" key="8">
    <source>
        <dbReference type="PIRSR" id="PIRSR037125-1"/>
    </source>
</evidence>
<dbReference type="Gene3D" id="6.20.210.10">
    <property type="entry name" value="Nin one binding (NOB1), Zn-ribbon-like"/>
    <property type="match status" value="1"/>
</dbReference>
<dbReference type="Gene3D" id="3.40.50.1010">
    <property type="entry name" value="5'-nuclease"/>
    <property type="match status" value="1"/>
</dbReference>
<evidence type="ECO:0000313" key="13">
    <source>
        <dbReference type="EnsemblPlants" id="Ma09_p24140.1"/>
    </source>
</evidence>